<dbReference type="PANTHER" id="PTHR13299:SF0">
    <property type="entry name" value="PEROXISOMAL MEMBRANE PROTEIN PEX16"/>
    <property type="match status" value="1"/>
</dbReference>
<dbReference type="GO" id="GO:0005778">
    <property type="term" value="C:peroxisomal membrane"/>
    <property type="evidence" value="ECO:0007669"/>
    <property type="project" value="UniProtKB-SubCell"/>
</dbReference>
<dbReference type="Pfam" id="PF08610">
    <property type="entry name" value="Pex16"/>
    <property type="match status" value="2"/>
</dbReference>
<dbReference type="PANTHER" id="PTHR13299">
    <property type="entry name" value="PEROXISOMAL MEMBRANE PROTEIN PEX16"/>
    <property type="match status" value="1"/>
</dbReference>
<dbReference type="OrthoDB" id="2021143at2759"/>
<dbReference type="GO" id="GO:0007031">
    <property type="term" value="P:peroxisome organization"/>
    <property type="evidence" value="ECO:0007669"/>
    <property type="project" value="UniProtKB-KW"/>
</dbReference>
<gene>
    <name evidence="3" type="ORF">DM01DRAFT_1406574</name>
</gene>
<dbReference type="InterPro" id="IPR013919">
    <property type="entry name" value="Pex16"/>
</dbReference>
<comment type="similarity">
    <text evidence="1 2">Belongs to the peroxin-16 family.</text>
</comment>
<evidence type="ECO:0000256" key="1">
    <source>
        <dbReference type="ARBA" id="ARBA00009505"/>
    </source>
</evidence>
<evidence type="ECO:0000313" key="3">
    <source>
        <dbReference type="EMBL" id="ORX56242.1"/>
    </source>
</evidence>
<evidence type="ECO:0000313" key="4">
    <source>
        <dbReference type="Proteomes" id="UP000242146"/>
    </source>
</evidence>
<comment type="caution">
    <text evidence="3">The sequence shown here is derived from an EMBL/GenBank/DDBJ whole genome shotgun (WGS) entry which is preliminary data.</text>
</comment>
<dbReference type="EMBL" id="MCGT01000010">
    <property type="protein sequence ID" value="ORX56242.1"/>
    <property type="molecule type" value="Genomic_DNA"/>
</dbReference>
<protein>
    <recommendedName>
        <fullName evidence="2">Peroxisomal membrane protein PEX16</fullName>
    </recommendedName>
</protein>
<accession>A0A1X2GKV4</accession>
<keyword evidence="2" id="KW-0962">Peroxisome biogenesis</keyword>
<organism evidence="3 4">
    <name type="scientific">Hesseltinella vesiculosa</name>
    <dbReference type="NCBI Taxonomy" id="101127"/>
    <lineage>
        <taxon>Eukaryota</taxon>
        <taxon>Fungi</taxon>
        <taxon>Fungi incertae sedis</taxon>
        <taxon>Mucoromycota</taxon>
        <taxon>Mucoromycotina</taxon>
        <taxon>Mucoromycetes</taxon>
        <taxon>Mucorales</taxon>
        <taxon>Cunninghamellaceae</taxon>
        <taxon>Hesseltinella</taxon>
    </lineage>
</organism>
<evidence type="ECO:0000256" key="2">
    <source>
        <dbReference type="RuleBase" id="RU365003"/>
    </source>
</evidence>
<comment type="subcellular location">
    <subcellularLocation>
        <location evidence="2">Peroxisome membrane</location>
    </subcellularLocation>
</comment>
<keyword evidence="2" id="KW-0576">Peroxisome</keyword>
<keyword evidence="4" id="KW-1185">Reference proteome</keyword>
<sequence>MLPTSLLHFKSGHPQLRKGYIASIDTIEDILRAFSILLPGRFTDGDLCSQSILTALNLVSLYNTHYLVRVADKTQDKPDVFAFNRYLRKCFQLSRPFKWVSLCLSVVSYSEVLAEMIWARSGNSSAKHRWKLITYVESIKLILRLLLYFGAKKRMVLHPTHFLRNVDTHTLSFDREGEDRFELGHLDARLGLPSTADADLTQSVYPLPRVGWAHLAELLWMARPLVYVLTLSRVQNHRKSESSTDERDVNDQDNRTDWRPWLVSLAIELSAALLRQSQSMVPLEKDEAKRRNYLLLFYLLREPVYSIWARPFLDWLSDAADHRPLVSIITSAINDYRPFWERCYFYTSAS</sequence>
<dbReference type="STRING" id="101127.A0A1X2GKV4"/>
<dbReference type="AlphaFoldDB" id="A0A1X2GKV4"/>
<name>A0A1X2GKV4_9FUNG</name>
<reference evidence="3 4" key="1">
    <citation type="submission" date="2016-07" db="EMBL/GenBank/DDBJ databases">
        <title>Pervasive Adenine N6-methylation of Active Genes in Fungi.</title>
        <authorList>
            <consortium name="DOE Joint Genome Institute"/>
            <person name="Mondo S.J."/>
            <person name="Dannebaum R.O."/>
            <person name="Kuo R.C."/>
            <person name="Labutti K."/>
            <person name="Haridas S."/>
            <person name="Kuo A."/>
            <person name="Salamov A."/>
            <person name="Ahrendt S.R."/>
            <person name="Lipzen A."/>
            <person name="Sullivan W."/>
            <person name="Andreopoulos W.B."/>
            <person name="Clum A."/>
            <person name="Lindquist E."/>
            <person name="Daum C."/>
            <person name="Ramamoorthy G.K."/>
            <person name="Gryganskyi A."/>
            <person name="Culley D."/>
            <person name="Magnuson J.K."/>
            <person name="James T.Y."/>
            <person name="O'Malley M.A."/>
            <person name="Stajich J.E."/>
            <person name="Spatafora J.W."/>
            <person name="Visel A."/>
            <person name="Grigoriev I.V."/>
        </authorList>
    </citation>
    <scope>NUCLEOTIDE SEQUENCE [LARGE SCALE GENOMIC DNA]</scope>
    <source>
        <strain evidence="3 4">NRRL 3301</strain>
    </source>
</reference>
<dbReference type="Proteomes" id="UP000242146">
    <property type="component" value="Unassembled WGS sequence"/>
</dbReference>
<proteinExistence type="inferred from homology"/>